<gene>
    <name evidence="8" type="primary">ZC2HC1A</name>
    <name evidence="8" type="ORF">TNCT_252941</name>
</gene>
<feature type="compositionally biased region" description="Polar residues" evidence="6">
    <location>
        <begin position="362"/>
        <end position="371"/>
    </location>
</feature>
<dbReference type="PANTHER" id="PTHR13555">
    <property type="entry name" value="C2H2 ZINC FINGER CGI-62-RELATED"/>
    <property type="match status" value="1"/>
</dbReference>
<feature type="region of interest" description="Disordered" evidence="6">
    <location>
        <begin position="150"/>
        <end position="267"/>
    </location>
</feature>
<comment type="caution">
    <text evidence="8">The sequence shown here is derived from an EMBL/GenBank/DDBJ whole genome shotgun (WGS) entry which is preliminary data.</text>
</comment>
<evidence type="ECO:0000256" key="6">
    <source>
        <dbReference type="SAM" id="MobiDB-lite"/>
    </source>
</evidence>
<feature type="compositionally biased region" description="Low complexity" evidence="6">
    <location>
        <begin position="342"/>
        <end position="354"/>
    </location>
</feature>
<feature type="region of interest" description="Disordered" evidence="6">
    <location>
        <begin position="389"/>
        <end position="412"/>
    </location>
</feature>
<feature type="domain" description="C2HC/C3H-type" evidence="7">
    <location>
        <begin position="22"/>
        <end position="51"/>
    </location>
</feature>
<evidence type="ECO:0000259" key="7">
    <source>
        <dbReference type="PROSITE" id="PS52027"/>
    </source>
</evidence>
<dbReference type="OrthoDB" id="6423771at2759"/>
<feature type="domain" description="C2HC/C3H-type" evidence="7">
    <location>
        <begin position="129"/>
        <end position="158"/>
    </location>
</feature>
<dbReference type="Gene3D" id="3.30.160.60">
    <property type="entry name" value="Classic Zinc Finger"/>
    <property type="match status" value="1"/>
</dbReference>
<evidence type="ECO:0000256" key="4">
    <source>
        <dbReference type="ARBA" id="ARBA00022833"/>
    </source>
</evidence>
<evidence type="ECO:0000256" key="2">
    <source>
        <dbReference type="ARBA" id="ARBA00022737"/>
    </source>
</evidence>
<sequence length="453" mass="50854">MGNVRLDERNTSSDPSQDGPVELKACGICGRTFRPEALERHQKVCEKNAAKKRKVFDSSKQRAPEDAPKVAPVARPQPKKEKAVPEKRKPKSNWREKHEELIETIKRARGQDVDKSSPEAEVKKKVPAGYVQCPACERHFNQRAAERHIPWCQKKKSETPKSPATVDEAKEKLNARVKYRPPQGKSRFLPRKTKTAGSVQAASKKPVVASHEIQREKAVRSSPASLLDNRNSRNSSLDRVNNNVTHSNIRRRSGSRSREKEPVSSPELPLHIIKFKERFPNRHKKNMDFEESLTTEQLRELLSSSRITDKCPRTVPGVRLSGGHQYNRNANENWNYKNADVSRSASSSGGSSNSWNKRLTEKSTLPEVSSSELPGTWMAKQCWNGDLDNSMSSTGSSSSSSNGSLPPLSRESNEETPLNFYCHQCHSKFPLIGAKYCCECGAKRRGFCINQTG</sequence>
<keyword evidence="2" id="KW-0677">Repeat</keyword>
<evidence type="ECO:0000256" key="3">
    <source>
        <dbReference type="ARBA" id="ARBA00022771"/>
    </source>
</evidence>
<feature type="compositionally biased region" description="Basic and acidic residues" evidence="6">
    <location>
        <begin position="150"/>
        <end position="159"/>
    </location>
</feature>
<dbReference type="Pfam" id="PF13913">
    <property type="entry name" value="zf-C2HC_2"/>
    <property type="match status" value="2"/>
</dbReference>
<evidence type="ECO:0000256" key="5">
    <source>
        <dbReference type="PROSITE-ProRule" id="PRU01371"/>
    </source>
</evidence>
<name>A0A8X6G729_TRICU</name>
<proteinExistence type="predicted"/>
<feature type="compositionally biased region" description="Basic and acidic residues" evidence="6">
    <location>
        <begin position="46"/>
        <end position="68"/>
    </location>
</feature>
<feature type="region of interest" description="Disordered" evidence="6">
    <location>
        <begin position="46"/>
        <end position="97"/>
    </location>
</feature>
<accession>A0A8X6G729</accession>
<reference evidence="8" key="1">
    <citation type="submission" date="2020-07" db="EMBL/GenBank/DDBJ databases">
        <title>Multicomponent nature underlies the extraordinary mechanical properties of spider dragline silk.</title>
        <authorList>
            <person name="Kono N."/>
            <person name="Nakamura H."/>
            <person name="Mori M."/>
            <person name="Yoshida Y."/>
            <person name="Ohtoshi R."/>
            <person name="Malay A.D."/>
            <person name="Moran D.A.P."/>
            <person name="Tomita M."/>
            <person name="Numata K."/>
            <person name="Arakawa K."/>
        </authorList>
    </citation>
    <scope>NUCLEOTIDE SEQUENCE</scope>
</reference>
<dbReference type="GO" id="GO:0008270">
    <property type="term" value="F:zinc ion binding"/>
    <property type="evidence" value="ECO:0007669"/>
    <property type="project" value="UniProtKB-KW"/>
</dbReference>
<feature type="compositionally biased region" description="Low complexity" evidence="6">
    <location>
        <begin position="389"/>
        <end position="409"/>
    </location>
</feature>
<evidence type="ECO:0000313" key="9">
    <source>
        <dbReference type="Proteomes" id="UP000887116"/>
    </source>
</evidence>
<dbReference type="EMBL" id="BMAO01004803">
    <property type="protein sequence ID" value="GFQ97028.1"/>
    <property type="molecule type" value="Genomic_DNA"/>
</dbReference>
<keyword evidence="4" id="KW-0862">Zinc</keyword>
<feature type="region of interest" description="Disordered" evidence="6">
    <location>
        <begin position="309"/>
        <end position="371"/>
    </location>
</feature>
<dbReference type="InterPro" id="IPR049899">
    <property type="entry name" value="Znf_C2HC_C3H"/>
</dbReference>
<keyword evidence="3 5" id="KW-0863">Zinc-finger</keyword>
<feature type="region of interest" description="Disordered" evidence="6">
    <location>
        <begin position="105"/>
        <end position="124"/>
    </location>
</feature>
<protein>
    <submittedName>
        <fullName evidence="8">Zinc finger C2HC domain-containing protein 1A</fullName>
    </submittedName>
</protein>
<evidence type="ECO:0000313" key="8">
    <source>
        <dbReference type="EMBL" id="GFQ97028.1"/>
    </source>
</evidence>
<evidence type="ECO:0000256" key="1">
    <source>
        <dbReference type="ARBA" id="ARBA00022723"/>
    </source>
</evidence>
<feature type="compositionally biased region" description="Basic and acidic residues" evidence="6">
    <location>
        <begin position="78"/>
        <end position="97"/>
    </location>
</feature>
<dbReference type="AlphaFoldDB" id="A0A8X6G729"/>
<feature type="compositionally biased region" description="Basic and acidic residues" evidence="6">
    <location>
        <begin position="1"/>
        <end position="11"/>
    </location>
</feature>
<dbReference type="PANTHER" id="PTHR13555:SF36">
    <property type="entry name" value="ZINC FINGER C2HC DOMAIN-CONTAINING PROTEIN 1B"/>
    <property type="match status" value="1"/>
</dbReference>
<dbReference type="InterPro" id="IPR026319">
    <property type="entry name" value="ZC2HC1A/B-like"/>
</dbReference>
<feature type="region of interest" description="Disordered" evidence="6">
    <location>
        <begin position="1"/>
        <end position="23"/>
    </location>
</feature>
<keyword evidence="1" id="KW-0479">Metal-binding</keyword>
<organism evidence="8 9">
    <name type="scientific">Trichonephila clavata</name>
    <name type="common">Joro spider</name>
    <name type="synonym">Nephila clavata</name>
    <dbReference type="NCBI Taxonomy" id="2740835"/>
    <lineage>
        <taxon>Eukaryota</taxon>
        <taxon>Metazoa</taxon>
        <taxon>Ecdysozoa</taxon>
        <taxon>Arthropoda</taxon>
        <taxon>Chelicerata</taxon>
        <taxon>Arachnida</taxon>
        <taxon>Araneae</taxon>
        <taxon>Araneomorphae</taxon>
        <taxon>Entelegynae</taxon>
        <taxon>Araneoidea</taxon>
        <taxon>Nephilidae</taxon>
        <taxon>Trichonephila</taxon>
    </lineage>
</organism>
<dbReference type="Proteomes" id="UP000887116">
    <property type="component" value="Unassembled WGS sequence"/>
</dbReference>
<feature type="compositionally biased region" description="Polar residues" evidence="6">
    <location>
        <begin position="324"/>
        <end position="336"/>
    </location>
</feature>
<feature type="compositionally biased region" description="Low complexity" evidence="6">
    <location>
        <begin position="225"/>
        <end position="244"/>
    </location>
</feature>
<dbReference type="PROSITE" id="PS52027">
    <property type="entry name" value="ZF_C2HC_C3H"/>
    <property type="match status" value="2"/>
</dbReference>
<keyword evidence="9" id="KW-1185">Reference proteome</keyword>